<comment type="subunit">
    <text evidence="3">Homodimer or monomer when oxidized or reduced, respectively.</text>
</comment>
<dbReference type="GO" id="GO:0005524">
    <property type="term" value="F:ATP binding"/>
    <property type="evidence" value="ECO:0007669"/>
    <property type="project" value="UniProtKB-UniRule"/>
</dbReference>
<evidence type="ECO:0000256" key="5">
    <source>
        <dbReference type="ARBA" id="ARBA00022684"/>
    </source>
</evidence>
<dbReference type="SUPFAM" id="SSF55931">
    <property type="entry name" value="Glutamine synthetase/guanido kinase"/>
    <property type="match status" value="1"/>
</dbReference>
<dbReference type="PANTHER" id="PTHR34378:SF1">
    <property type="entry name" value="GLUTAMATE--CYSTEINE LIGASE, CHLOROPLASTIC"/>
    <property type="match status" value="1"/>
</dbReference>
<dbReference type="Gene3D" id="3.30.590.20">
    <property type="match status" value="1"/>
</dbReference>
<reference evidence="11" key="2">
    <citation type="submission" date="2020-09" db="EMBL/GenBank/DDBJ databases">
        <authorList>
            <person name="Sun Q."/>
            <person name="Kim S."/>
        </authorList>
    </citation>
    <scope>NUCLEOTIDE SEQUENCE</scope>
    <source>
        <strain evidence="11">KCTC 32437</strain>
    </source>
</reference>
<dbReference type="NCBIfam" id="TIGR01436">
    <property type="entry name" value="glu_cys_lig_pln"/>
    <property type="match status" value="1"/>
</dbReference>
<evidence type="ECO:0000256" key="2">
    <source>
        <dbReference type="ARBA" id="ARBA00010253"/>
    </source>
</evidence>
<evidence type="ECO:0000256" key="7">
    <source>
        <dbReference type="ARBA" id="ARBA00022840"/>
    </source>
</evidence>
<dbReference type="EMBL" id="BMZE01000003">
    <property type="protein sequence ID" value="GHA30637.1"/>
    <property type="molecule type" value="Genomic_DNA"/>
</dbReference>
<evidence type="ECO:0000256" key="8">
    <source>
        <dbReference type="ARBA" id="ARBA00022946"/>
    </source>
</evidence>
<accession>A0A918S8Q6</accession>
<dbReference type="GO" id="GO:0006750">
    <property type="term" value="P:glutathione biosynthetic process"/>
    <property type="evidence" value="ECO:0007669"/>
    <property type="project" value="UniProtKB-UniRule"/>
</dbReference>
<sequence length="461" mass="51977">MAGDDQYSPPIESRTDLIEAMAKGAKPREDWRVGTEHELHVFHTDPLRPVRYDGEQGIRALLEGVQKARGWDMFYDGDNPIGMRNNQVAGGITLEPGGQFELSGAPQATVHGTAAEIAEHVRITKSVAEPLDINFLGLGVTPLWSVDEIPAVPKSRYAIMAPYMDKVDTLGRSMMFRSATVQSNLDFSSEADMVKKLRVSLALQPIVTALFANSPFVDGRDSGYQSFRSHIWEHTDPDRTGMLPFVFEDGFGFERYADYALQVPMYFVVRDGQYVNVAGEDFRAFLDGRLPQLPGEKPTQRDWEDHLSTLFPEVRLKQFLEMRGADMGEPKMATALSALWVGLLYDDVALQTAYELVMEWEPETRQILRREVPKTALKTVWPDDVLRFGEVQDAAREVVGIASAGLARRAILDENGNDETIHIAPLEEIVQRDETRAQYWLKRNRDAWKGDLTQIFKEAKV</sequence>
<gene>
    <name evidence="11" type="primary">gshA</name>
    <name evidence="11" type="ORF">GCM10007989_28160</name>
</gene>
<protein>
    <recommendedName>
        <fullName evidence="10">Glutamate--cysteine ligase</fullName>
        <ecNumber evidence="10">6.3.2.2</ecNumber>
    </recommendedName>
</protein>
<name>A0A918S8Q6_9HYPH</name>
<comment type="caution">
    <text evidence="11">The sequence shown here is derived from an EMBL/GenBank/DDBJ whole genome shotgun (WGS) entry which is preliminary data.</text>
</comment>
<dbReference type="AlphaFoldDB" id="A0A918S8Q6"/>
<keyword evidence="5" id="KW-0317">Glutathione biosynthesis</keyword>
<comment type="catalytic activity">
    <reaction evidence="10">
        <text>L-cysteine + L-glutamate + ATP = gamma-L-glutamyl-L-cysteine + ADP + phosphate + H(+)</text>
        <dbReference type="Rhea" id="RHEA:13285"/>
        <dbReference type="ChEBI" id="CHEBI:15378"/>
        <dbReference type="ChEBI" id="CHEBI:29985"/>
        <dbReference type="ChEBI" id="CHEBI:30616"/>
        <dbReference type="ChEBI" id="CHEBI:35235"/>
        <dbReference type="ChEBI" id="CHEBI:43474"/>
        <dbReference type="ChEBI" id="CHEBI:58173"/>
        <dbReference type="ChEBI" id="CHEBI:456216"/>
        <dbReference type="EC" id="6.3.2.2"/>
    </reaction>
</comment>
<keyword evidence="7 10" id="KW-0067">ATP-binding</keyword>
<dbReference type="PIRSF" id="PIRSF017901">
    <property type="entry name" value="GCL"/>
    <property type="match status" value="1"/>
</dbReference>
<comment type="similarity">
    <text evidence="10">Belongs to the glutamate--cysteine ligase type 2 family. EgtA subfamily.</text>
</comment>
<keyword evidence="6 10" id="KW-0547">Nucleotide-binding</keyword>
<keyword evidence="8" id="KW-0809">Transit peptide</keyword>
<evidence type="ECO:0000256" key="4">
    <source>
        <dbReference type="ARBA" id="ARBA00022598"/>
    </source>
</evidence>
<dbReference type="Proteomes" id="UP000646579">
    <property type="component" value="Unassembled WGS sequence"/>
</dbReference>
<dbReference type="EC" id="6.3.2.2" evidence="10"/>
<evidence type="ECO:0000256" key="1">
    <source>
        <dbReference type="ARBA" id="ARBA00005006"/>
    </source>
</evidence>
<organism evidence="11 12">
    <name type="scientific">Devosia pacifica</name>
    <dbReference type="NCBI Taxonomy" id="1335967"/>
    <lineage>
        <taxon>Bacteria</taxon>
        <taxon>Pseudomonadati</taxon>
        <taxon>Pseudomonadota</taxon>
        <taxon>Alphaproteobacteria</taxon>
        <taxon>Hyphomicrobiales</taxon>
        <taxon>Devosiaceae</taxon>
        <taxon>Devosia</taxon>
    </lineage>
</organism>
<evidence type="ECO:0000256" key="10">
    <source>
        <dbReference type="PIRNR" id="PIRNR017901"/>
    </source>
</evidence>
<proteinExistence type="inferred from homology"/>
<dbReference type="GO" id="GO:0004357">
    <property type="term" value="F:glutamate-cysteine ligase activity"/>
    <property type="evidence" value="ECO:0007669"/>
    <property type="project" value="UniProtKB-UniRule"/>
</dbReference>
<evidence type="ECO:0000256" key="6">
    <source>
        <dbReference type="ARBA" id="ARBA00022741"/>
    </source>
</evidence>
<comment type="function">
    <text evidence="10">Catalyzes the synthesis of gamma-glutamylcysteine (gamma-GC).</text>
</comment>
<reference evidence="11" key="1">
    <citation type="journal article" date="2014" name="Int. J. Syst. Evol. Microbiol.">
        <title>Complete genome sequence of Corynebacterium casei LMG S-19264T (=DSM 44701T), isolated from a smear-ripened cheese.</title>
        <authorList>
            <consortium name="US DOE Joint Genome Institute (JGI-PGF)"/>
            <person name="Walter F."/>
            <person name="Albersmeier A."/>
            <person name="Kalinowski J."/>
            <person name="Ruckert C."/>
        </authorList>
    </citation>
    <scope>NUCLEOTIDE SEQUENCE</scope>
    <source>
        <strain evidence="11">KCTC 32437</strain>
    </source>
</reference>
<keyword evidence="4 10" id="KW-0436">Ligase</keyword>
<keyword evidence="9" id="KW-1015">Disulfide bond</keyword>
<evidence type="ECO:0000256" key="3">
    <source>
        <dbReference type="ARBA" id="ARBA00011153"/>
    </source>
</evidence>
<dbReference type="InterPro" id="IPR014746">
    <property type="entry name" value="Gln_synth/guanido_kin_cat_dom"/>
</dbReference>
<comment type="similarity">
    <text evidence="2">Belongs to the carboxylate-amine ligase family. Glutamate--cysteine ligase type 2 subfamily.</text>
</comment>
<keyword evidence="12" id="KW-1185">Reference proteome</keyword>
<evidence type="ECO:0000313" key="11">
    <source>
        <dbReference type="EMBL" id="GHA30637.1"/>
    </source>
</evidence>
<dbReference type="RefSeq" id="WP_189426362.1">
    <property type="nucleotide sequence ID" value="NZ_BMZE01000003.1"/>
</dbReference>
<dbReference type="InterPro" id="IPR011556">
    <property type="entry name" value="Glut_cys_lig_pln_type"/>
</dbReference>
<evidence type="ECO:0000256" key="9">
    <source>
        <dbReference type="ARBA" id="ARBA00023157"/>
    </source>
</evidence>
<evidence type="ECO:0000313" key="12">
    <source>
        <dbReference type="Proteomes" id="UP000646579"/>
    </source>
</evidence>
<comment type="pathway">
    <text evidence="1">Sulfur metabolism; glutathione biosynthesis; glutathione from L-cysteine and L-glutamate: step 1/2.</text>
</comment>
<dbReference type="Pfam" id="PF04107">
    <property type="entry name" value="GCS2"/>
    <property type="match status" value="1"/>
</dbReference>
<dbReference type="InterPro" id="IPR035434">
    <property type="entry name" value="GCL_bact_plant"/>
</dbReference>
<dbReference type="InterPro" id="IPR006336">
    <property type="entry name" value="GCS2"/>
</dbReference>
<dbReference type="PANTHER" id="PTHR34378">
    <property type="entry name" value="GLUTAMATE--CYSTEINE LIGASE, CHLOROPLASTIC"/>
    <property type="match status" value="1"/>
</dbReference>